<feature type="domain" description="Nucleotidyl transferase" evidence="11">
    <location>
        <begin position="20"/>
        <end position="164"/>
    </location>
</feature>
<dbReference type="GO" id="GO:0005851">
    <property type="term" value="C:eukaryotic translation initiation factor 2B complex"/>
    <property type="evidence" value="ECO:0007669"/>
    <property type="project" value="TreeGrafter"/>
</dbReference>
<dbReference type="OrthoDB" id="10250549at2759"/>
<evidence type="ECO:0000256" key="4">
    <source>
        <dbReference type="ARBA" id="ARBA00022540"/>
    </source>
</evidence>
<dbReference type="Gene3D" id="3.90.550.10">
    <property type="entry name" value="Spore Coat Polysaccharide Biosynthesis Protein SpsA, Chain A"/>
    <property type="match status" value="1"/>
</dbReference>
<keyword evidence="3" id="KW-0963">Cytoplasm</keyword>
<dbReference type="CDD" id="cd04652">
    <property type="entry name" value="LbH_eIF2B_gamma_C"/>
    <property type="match status" value="1"/>
</dbReference>
<evidence type="ECO:0000256" key="9">
    <source>
        <dbReference type="ARBA" id="ARBA00046432"/>
    </source>
</evidence>
<feature type="region of interest" description="Disordered" evidence="10">
    <location>
        <begin position="331"/>
        <end position="350"/>
    </location>
</feature>
<reference evidence="13 14" key="1">
    <citation type="journal article" date="2018" name="Mol. Biol. Evol.">
        <title>Analysis of the draft genome of the red seaweed Gracilariopsis chorda provides insights into genome size evolution in Rhodophyta.</title>
        <authorList>
            <person name="Lee J."/>
            <person name="Yang E.C."/>
            <person name="Graf L."/>
            <person name="Yang J.H."/>
            <person name="Qiu H."/>
            <person name="Zel Zion U."/>
            <person name="Chan C.X."/>
            <person name="Stephens T.G."/>
            <person name="Weber A.P.M."/>
            <person name="Boo G.H."/>
            <person name="Boo S.M."/>
            <person name="Kim K.M."/>
            <person name="Shin Y."/>
            <person name="Jung M."/>
            <person name="Lee S.J."/>
            <person name="Yim H.S."/>
            <person name="Lee J.H."/>
            <person name="Bhattacharya D."/>
            <person name="Yoon H.S."/>
        </authorList>
    </citation>
    <scope>NUCLEOTIDE SEQUENCE [LARGE SCALE GENOMIC DNA]</scope>
    <source>
        <strain evidence="13 14">SKKU-2015</strain>
        <tissue evidence="13">Whole body</tissue>
    </source>
</reference>
<comment type="subcellular location">
    <subcellularLocation>
        <location evidence="1">Cytoplasm</location>
        <location evidence="1">Cytosol</location>
    </subcellularLocation>
</comment>
<proteinExistence type="inferred from homology"/>
<dbReference type="Proteomes" id="UP000247409">
    <property type="component" value="Unassembled WGS sequence"/>
</dbReference>
<dbReference type="InterPro" id="IPR056764">
    <property type="entry name" value="LbH_EIF2B3/5"/>
</dbReference>
<keyword evidence="4 13" id="KW-0396">Initiation factor</keyword>
<dbReference type="AlphaFoldDB" id="A0A2V3ISA9"/>
<dbReference type="InterPro" id="IPR005835">
    <property type="entry name" value="NTP_transferase_dom"/>
</dbReference>
<dbReference type="InterPro" id="IPR051960">
    <property type="entry name" value="eIF2B_gamma"/>
</dbReference>
<dbReference type="PANTHER" id="PTHR45989:SF1">
    <property type="entry name" value="TRANSLATION INITIATION FACTOR EIF-2B SUBUNIT GAMMA"/>
    <property type="match status" value="1"/>
</dbReference>
<evidence type="ECO:0000256" key="6">
    <source>
        <dbReference type="ARBA" id="ARBA00044196"/>
    </source>
</evidence>
<dbReference type="InterPro" id="IPR029044">
    <property type="entry name" value="Nucleotide-diphossugar_trans"/>
</dbReference>
<organism evidence="13 14">
    <name type="scientific">Gracilariopsis chorda</name>
    <dbReference type="NCBI Taxonomy" id="448386"/>
    <lineage>
        <taxon>Eukaryota</taxon>
        <taxon>Rhodophyta</taxon>
        <taxon>Florideophyceae</taxon>
        <taxon>Rhodymeniophycidae</taxon>
        <taxon>Gracilariales</taxon>
        <taxon>Gracilariaceae</taxon>
        <taxon>Gracilariopsis</taxon>
    </lineage>
</organism>
<sequence length="469" mass="51091">MLDMPIAMELASFSPLTTHAVVLAGGAGSRITPLPSSSIPKALLPIANRPMIFYALFSIHRAHIPSASVFVSAEFRNQIETYVNEIYVKDPLVKALQWSLTCEFLVRDEEGGTADALRILDGADAHATTLVVLSSDYVGNISIERVLQHHIDTLATATVTLVRQKCTPVQVPKQKGKASKKPAQSSTYSVTNYAMLSDEHRLLALISPSDLTNNKVIVRPTLTRRYDSIKLCSDMYDPHVYVFHKMTVRYVLRLFPAISSVRFDLVPYLARRQHTLQRTAETLDWPYPGEQLVVNALVLDATSTYAKRANTVEHFLATNAEVASGCINTFLSPSDDPPERPKKGKKSERKLPFVTAGEKVSVSPDSAVAHNVTAGHRTSVKKSVVGPNCKLGSNVKINGCVLMQGVVLEDGVNLSSCVVCDDAVIGHNSTLKDCRVAAGIVVSPESEVSDKDFTGAQEDVYGLGDIEFV</sequence>
<evidence type="ECO:0000313" key="13">
    <source>
        <dbReference type="EMBL" id="PXF45018.1"/>
    </source>
</evidence>
<keyword evidence="5" id="KW-0648">Protein biosynthesis</keyword>
<evidence type="ECO:0000256" key="2">
    <source>
        <dbReference type="ARBA" id="ARBA00007878"/>
    </source>
</evidence>
<dbReference type="Pfam" id="PF25084">
    <property type="entry name" value="LbH_EIF2B"/>
    <property type="match status" value="1"/>
</dbReference>
<dbReference type="GO" id="GO:0002183">
    <property type="term" value="P:cytoplasmic translational initiation"/>
    <property type="evidence" value="ECO:0007669"/>
    <property type="project" value="TreeGrafter"/>
</dbReference>
<dbReference type="PANTHER" id="PTHR45989">
    <property type="entry name" value="TRANSLATION INITIATION FACTOR EIF-2B SUBUNIT GAMMA"/>
    <property type="match status" value="1"/>
</dbReference>
<comment type="function">
    <text evidence="8">Acts as a component of the translation initiation factor 2B (eIF2B) complex, which catalyzes the exchange of GDP for GTP on the eukaryotic initiation factor 2 (eIF2) complex gamma subunit. Its guanine nucleotide exchange factor activity is repressed when bound to eIF2 complex phosphorylated on the alpha subunit, thereby limiting the amount of methionyl-initiator methionine tRNA available to the ribosome and consequently global translation is repressed.</text>
</comment>
<comment type="subunit">
    <text evidence="9">Component of the translation initiation factor 2B (eIF2B) complex which is a heterodecamer of two sets of five different subunits: alpha, beta, gamma, delta and epsilon. Subunits alpha, beta and delta comprise a regulatory subcomplex and subunits epsilon and gamma comprise a catalytic subcomplex. Within the complex, the hexameric regulatory complex resides at the center, with the two heterodimeric catalytic subcomplexes bound on opposite sides.</text>
</comment>
<dbReference type="GO" id="GO:0005085">
    <property type="term" value="F:guanyl-nucleotide exchange factor activity"/>
    <property type="evidence" value="ECO:0007669"/>
    <property type="project" value="TreeGrafter"/>
</dbReference>
<dbReference type="GO" id="GO:0003743">
    <property type="term" value="F:translation initiation factor activity"/>
    <property type="evidence" value="ECO:0007669"/>
    <property type="project" value="UniProtKB-KW"/>
</dbReference>
<evidence type="ECO:0000259" key="11">
    <source>
        <dbReference type="Pfam" id="PF00483"/>
    </source>
</evidence>
<comment type="similarity">
    <text evidence="2">Belongs to the eIF-2B gamma/epsilon subunits family.</text>
</comment>
<evidence type="ECO:0000256" key="8">
    <source>
        <dbReference type="ARBA" id="ARBA00045373"/>
    </source>
</evidence>
<name>A0A2V3ISA9_9FLOR</name>
<dbReference type="Gene3D" id="2.160.10.10">
    <property type="entry name" value="Hexapeptide repeat proteins"/>
    <property type="match status" value="1"/>
</dbReference>
<accession>A0A2V3ISA9</accession>
<feature type="domain" description="EIF2B subunit epsilon/gamma LbH" evidence="12">
    <location>
        <begin position="354"/>
        <end position="447"/>
    </location>
</feature>
<dbReference type="GO" id="GO:0005829">
    <property type="term" value="C:cytosol"/>
    <property type="evidence" value="ECO:0007669"/>
    <property type="project" value="UniProtKB-SubCell"/>
</dbReference>
<evidence type="ECO:0000259" key="12">
    <source>
        <dbReference type="Pfam" id="PF25084"/>
    </source>
</evidence>
<dbReference type="EMBL" id="NBIV01000074">
    <property type="protein sequence ID" value="PXF45018.1"/>
    <property type="molecule type" value="Genomic_DNA"/>
</dbReference>
<evidence type="ECO:0000256" key="1">
    <source>
        <dbReference type="ARBA" id="ARBA00004514"/>
    </source>
</evidence>
<dbReference type="SUPFAM" id="SSF53448">
    <property type="entry name" value="Nucleotide-diphospho-sugar transferases"/>
    <property type="match status" value="1"/>
</dbReference>
<evidence type="ECO:0000256" key="5">
    <source>
        <dbReference type="ARBA" id="ARBA00022917"/>
    </source>
</evidence>
<protein>
    <recommendedName>
        <fullName evidence="6">Translation initiation factor eIF2B subunit gamma</fullName>
    </recommendedName>
    <alternativeName>
        <fullName evidence="7">eIF2B GDP-GTP exchange factor subunit gamma</fullName>
    </alternativeName>
</protein>
<dbReference type="Pfam" id="PF00483">
    <property type="entry name" value="NTP_transferase"/>
    <property type="match status" value="1"/>
</dbReference>
<evidence type="ECO:0000256" key="10">
    <source>
        <dbReference type="SAM" id="MobiDB-lite"/>
    </source>
</evidence>
<evidence type="ECO:0000256" key="7">
    <source>
        <dbReference type="ARBA" id="ARBA00044229"/>
    </source>
</evidence>
<dbReference type="STRING" id="448386.A0A2V3ISA9"/>
<evidence type="ECO:0000313" key="14">
    <source>
        <dbReference type="Proteomes" id="UP000247409"/>
    </source>
</evidence>
<gene>
    <name evidence="13" type="ORF">BWQ96_05221</name>
</gene>
<comment type="caution">
    <text evidence="13">The sequence shown here is derived from an EMBL/GenBank/DDBJ whole genome shotgun (WGS) entry which is preliminary data.</text>
</comment>
<evidence type="ECO:0000256" key="3">
    <source>
        <dbReference type="ARBA" id="ARBA00022490"/>
    </source>
</evidence>
<keyword evidence="14" id="KW-1185">Reference proteome</keyword>